<keyword evidence="2" id="KW-1185">Reference proteome</keyword>
<organism evidence="1 2">
    <name type="scientific">Macrosiphum euphorbiae</name>
    <name type="common">potato aphid</name>
    <dbReference type="NCBI Taxonomy" id="13131"/>
    <lineage>
        <taxon>Eukaryota</taxon>
        <taxon>Metazoa</taxon>
        <taxon>Ecdysozoa</taxon>
        <taxon>Arthropoda</taxon>
        <taxon>Hexapoda</taxon>
        <taxon>Insecta</taxon>
        <taxon>Pterygota</taxon>
        <taxon>Neoptera</taxon>
        <taxon>Paraneoptera</taxon>
        <taxon>Hemiptera</taxon>
        <taxon>Sternorrhyncha</taxon>
        <taxon>Aphidomorpha</taxon>
        <taxon>Aphidoidea</taxon>
        <taxon>Aphididae</taxon>
        <taxon>Macrosiphini</taxon>
        <taxon>Macrosiphum</taxon>
    </lineage>
</organism>
<evidence type="ECO:0000313" key="1">
    <source>
        <dbReference type="EMBL" id="CAI6351935.1"/>
    </source>
</evidence>
<dbReference type="EMBL" id="CARXXK010000001">
    <property type="protein sequence ID" value="CAI6351935.1"/>
    <property type="molecule type" value="Genomic_DNA"/>
</dbReference>
<gene>
    <name evidence="1" type="ORF">MEUPH1_LOCUS8239</name>
</gene>
<dbReference type="Proteomes" id="UP001160148">
    <property type="component" value="Unassembled WGS sequence"/>
</dbReference>
<dbReference type="AlphaFoldDB" id="A0AAV0W7W0"/>
<evidence type="ECO:0000313" key="2">
    <source>
        <dbReference type="Proteomes" id="UP001160148"/>
    </source>
</evidence>
<reference evidence="1 2" key="1">
    <citation type="submission" date="2023-01" db="EMBL/GenBank/DDBJ databases">
        <authorList>
            <person name="Whitehead M."/>
        </authorList>
    </citation>
    <scope>NUCLEOTIDE SEQUENCE [LARGE SCALE GENOMIC DNA]</scope>
</reference>
<proteinExistence type="predicted"/>
<accession>A0AAV0W7W0</accession>
<sequence>MADEKKLMSDDGQSAEDETLLSAYLDFMNTKTELNSIEKCSYINGHGTSSDDAIDEFEIFNRAFTKIENDANSKPLYKSIRADIKELSPIKCQLLAKCRQRAHEKNLKQEIYWATVEKRVDDEMSTDTKVEKLSFKDVWEDVVHMKSTKQFCKYLMENPDLEKPKYLADVGYFNNNPNTRKKNWDRKSSHENIKKSYIPRF</sequence>
<protein>
    <submittedName>
        <fullName evidence="1">Uncharacterized protein</fullName>
    </submittedName>
</protein>
<name>A0AAV0W7W0_9HEMI</name>
<comment type="caution">
    <text evidence="1">The sequence shown here is derived from an EMBL/GenBank/DDBJ whole genome shotgun (WGS) entry which is preliminary data.</text>
</comment>